<organism evidence="1 2">
    <name type="scientific">Puccinia graminis f. sp. tritici</name>
    <dbReference type="NCBI Taxonomy" id="56615"/>
    <lineage>
        <taxon>Eukaryota</taxon>
        <taxon>Fungi</taxon>
        <taxon>Dikarya</taxon>
        <taxon>Basidiomycota</taxon>
        <taxon>Pucciniomycotina</taxon>
        <taxon>Pucciniomycetes</taxon>
        <taxon>Pucciniales</taxon>
        <taxon>Pucciniaceae</taxon>
        <taxon>Puccinia</taxon>
    </lineage>
</organism>
<protein>
    <submittedName>
        <fullName evidence="1">Uncharacterized protein</fullName>
    </submittedName>
</protein>
<dbReference type="EMBL" id="VSWC01000080">
    <property type="protein sequence ID" value="KAA1092923.1"/>
    <property type="molecule type" value="Genomic_DNA"/>
</dbReference>
<reference evidence="1 2" key="1">
    <citation type="submission" date="2019-05" db="EMBL/GenBank/DDBJ databases">
        <title>Emergence of the Ug99 lineage of the wheat stem rust pathogen through somatic hybridization.</title>
        <authorList>
            <person name="Li F."/>
            <person name="Upadhyaya N.M."/>
            <person name="Sperschneider J."/>
            <person name="Matny O."/>
            <person name="Nguyen-Phuc H."/>
            <person name="Mago R."/>
            <person name="Raley C."/>
            <person name="Miller M.E."/>
            <person name="Silverstein K.A.T."/>
            <person name="Henningsen E."/>
            <person name="Hirsch C.D."/>
            <person name="Visser B."/>
            <person name="Pretorius Z.A."/>
            <person name="Steffenson B.J."/>
            <person name="Schwessinger B."/>
            <person name="Dodds P.N."/>
            <person name="Figueroa M."/>
        </authorList>
    </citation>
    <scope>NUCLEOTIDE SEQUENCE [LARGE SCALE GENOMIC DNA]</scope>
    <source>
        <strain evidence="1">21-0</strain>
    </source>
</reference>
<comment type="caution">
    <text evidence="1">The sequence shown here is derived from an EMBL/GenBank/DDBJ whole genome shotgun (WGS) entry which is preliminary data.</text>
</comment>
<accession>A0A5B0NVB2</accession>
<gene>
    <name evidence="1" type="ORF">PGT21_018075</name>
</gene>
<keyword evidence="2" id="KW-1185">Reference proteome</keyword>
<evidence type="ECO:0000313" key="1">
    <source>
        <dbReference type="EMBL" id="KAA1092923.1"/>
    </source>
</evidence>
<dbReference type="Proteomes" id="UP000324748">
    <property type="component" value="Unassembled WGS sequence"/>
</dbReference>
<dbReference type="AlphaFoldDB" id="A0A5B0NVB2"/>
<sequence length="97" mass="10454">MSLNLPQSSDVNRPIALLSAVKSGAGPTCIPGNSRCQRTDVDNWSGIRWPDPSDPPARPTLPTFHVGGVGVAPRLDMVAITYLANDEWLSSSGQRRR</sequence>
<name>A0A5B0NVB2_PUCGR</name>
<proteinExistence type="predicted"/>
<evidence type="ECO:0000313" key="2">
    <source>
        <dbReference type="Proteomes" id="UP000324748"/>
    </source>
</evidence>